<dbReference type="InterPro" id="IPR001689">
    <property type="entry name" value="Flag_FliM"/>
</dbReference>
<keyword evidence="11" id="KW-0969">Cilium</keyword>
<protein>
    <recommendedName>
        <fullName evidence="4">Flagellar motor switch protein FliM</fullName>
    </recommendedName>
</protein>
<dbReference type="GO" id="GO:0071978">
    <property type="term" value="P:bacterial-type flagellum-dependent swarming motility"/>
    <property type="evidence" value="ECO:0007669"/>
    <property type="project" value="TreeGrafter"/>
</dbReference>
<keyword evidence="8" id="KW-0472">Membrane</keyword>
<organism evidence="11">
    <name type="scientific">Leifsonia sp. NPDC080035</name>
    <dbReference type="NCBI Taxonomy" id="3143936"/>
    <lineage>
        <taxon>Bacteria</taxon>
        <taxon>Bacillati</taxon>
        <taxon>Actinomycetota</taxon>
        <taxon>Actinomycetes</taxon>
        <taxon>Micrococcales</taxon>
        <taxon>Microbacteriaceae</taxon>
        <taxon>Leifsonia</taxon>
    </lineage>
</organism>
<evidence type="ECO:0000256" key="4">
    <source>
        <dbReference type="ARBA" id="ARBA00021898"/>
    </source>
</evidence>
<dbReference type="GO" id="GO:0003774">
    <property type="term" value="F:cytoskeletal motor activity"/>
    <property type="evidence" value="ECO:0007669"/>
    <property type="project" value="InterPro"/>
</dbReference>
<evidence type="ECO:0000256" key="1">
    <source>
        <dbReference type="ARBA" id="ARBA00004117"/>
    </source>
</evidence>
<dbReference type="GO" id="GO:0009425">
    <property type="term" value="C:bacterial-type flagellum basal body"/>
    <property type="evidence" value="ECO:0007669"/>
    <property type="project" value="UniProtKB-SubCell"/>
</dbReference>
<evidence type="ECO:0000256" key="2">
    <source>
        <dbReference type="ARBA" id="ARBA00004202"/>
    </source>
</evidence>
<keyword evidence="11" id="KW-0282">Flagellum</keyword>
<dbReference type="PANTHER" id="PTHR30034">
    <property type="entry name" value="FLAGELLAR MOTOR SWITCH PROTEIN FLIM"/>
    <property type="match status" value="1"/>
</dbReference>
<accession>A0AAU7GFD5</accession>
<name>A0AAU7GFD5_9MICO</name>
<dbReference type="GO" id="GO:0005886">
    <property type="term" value="C:plasma membrane"/>
    <property type="evidence" value="ECO:0007669"/>
    <property type="project" value="UniProtKB-SubCell"/>
</dbReference>
<dbReference type="Pfam" id="PF01052">
    <property type="entry name" value="FliMN_C"/>
    <property type="match status" value="1"/>
</dbReference>
<dbReference type="AlphaFoldDB" id="A0AAU7GFD5"/>
<feature type="domain" description="Flagellar motor switch protein FliN-like C-terminal" evidence="10">
    <location>
        <begin position="220"/>
        <end position="288"/>
    </location>
</feature>
<sequence>MTTLQAPAPDIPAYDFRRPTTLAREHSRVLELAFETFARQWATQLTAKVRVLSQVTCERVAMQTYDEYAASLPATTAMVLCELEGVAPKGVIQFPTTAALSWVNAMLGGSGVPVSAERTFTQIEHALVRRLMDDALEDLRYSLGSILIAPIAVDAIQYNSQFAQAAATNELMIVAGFELRVGDSVAESTLALPASVLLPQLGETNPTSSADDARELVDAQLARVPVDVSLRLAPATVKPSVVLGLAVGDVLPLPHPHHRPFDLAVGGQPVAGAALGSSGSRLACVIVKTED</sequence>
<dbReference type="InterPro" id="IPR028976">
    <property type="entry name" value="CheC-like_sf"/>
</dbReference>
<dbReference type="Gene3D" id="3.40.1550.10">
    <property type="entry name" value="CheC-like"/>
    <property type="match status" value="1"/>
</dbReference>
<comment type="similarity">
    <text evidence="3">Belongs to the FliM family.</text>
</comment>
<evidence type="ECO:0000256" key="9">
    <source>
        <dbReference type="ARBA" id="ARBA00023143"/>
    </source>
</evidence>
<dbReference type="Gene3D" id="2.30.330.10">
    <property type="entry name" value="SpoA-like"/>
    <property type="match status" value="1"/>
</dbReference>
<dbReference type="CDD" id="cd17908">
    <property type="entry name" value="FliM"/>
    <property type="match status" value="1"/>
</dbReference>
<evidence type="ECO:0000256" key="3">
    <source>
        <dbReference type="ARBA" id="ARBA00011049"/>
    </source>
</evidence>
<evidence type="ECO:0000256" key="8">
    <source>
        <dbReference type="ARBA" id="ARBA00023136"/>
    </source>
</evidence>
<dbReference type="PANTHER" id="PTHR30034:SF6">
    <property type="entry name" value="YOP PROTEINS TRANSLOCATION PROTEIN Q"/>
    <property type="match status" value="1"/>
</dbReference>
<dbReference type="Pfam" id="PF02154">
    <property type="entry name" value="FliM"/>
    <property type="match status" value="1"/>
</dbReference>
<keyword evidence="5" id="KW-1003">Cell membrane</keyword>
<comment type="subcellular location">
    <subcellularLocation>
        <location evidence="1">Bacterial flagellum basal body</location>
    </subcellularLocation>
    <subcellularLocation>
        <location evidence="2">Cell membrane</location>
        <topology evidence="2">Peripheral membrane protein</topology>
    </subcellularLocation>
</comment>
<keyword evidence="9" id="KW-0975">Bacterial flagellum</keyword>
<gene>
    <name evidence="11" type="ORF">AAME72_06845</name>
</gene>
<dbReference type="GO" id="GO:0050918">
    <property type="term" value="P:positive chemotaxis"/>
    <property type="evidence" value="ECO:0007669"/>
    <property type="project" value="TreeGrafter"/>
</dbReference>
<dbReference type="InterPro" id="IPR001543">
    <property type="entry name" value="FliN-like_C"/>
</dbReference>
<dbReference type="SUPFAM" id="SSF101801">
    <property type="entry name" value="Surface presentation of antigens (SPOA)"/>
    <property type="match status" value="1"/>
</dbReference>
<dbReference type="SUPFAM" id="SSF103039">
    <property type="entry name" value="CheC-like"/>
    <property type="match status" value="1"/>
</dbReference>
<dbReference type="InterPro" id="IPR036429">
    <property type="entry name" value="SpoA-like_sf"/>
</dbReference>
<keyword evidence="11" id="KW-0966">Cell projection</keyword>
<reference evidence="11" key="1">
    <citation type="submission" date="2024-05" db="EMBL/GenBank/DDBJ databases">
        <title>The Natural Products Discovery Center: Release of the First 8490 Sequenced Strains for Exploring Actinobacteria Biosynthetic Diversity.</title>
        <authorList>
            <person name="Kalkreuter E."/>
            <person name="Kautsar S.A."/>
            <person name="Yang D."/>
            <person name="Bader C.D."/>
            <person name="Teijaro C.N."/>
            <person name="Fluegel L."/>
            <person name="Davis C.M."/>
            <person name="Simpson J.R."/>
            <person name="Lauterbach L."/>
            <person name="Steele A.D."/>
            <person name="Gui C."/>
            <person name="Meng S."/>
            <person name="Li G."/>
            <person name="Viehrig K."/>
            <person name="Ye F."/>
            <person name="Su P."/>
            <person name="Kiefer A.F."/>
            <person name="Nichols A."/>
            <person name="Cepeda A.J."/>
            <person name="Yan W."/>
            <person name="Fan B."/>
            <person name="Jiang Y."/>
            <person name="Adhikari A."/>
            <person name="Zheng C.-J."/>
            <person name="Schuster L."/>
            <person name="Cowan T.M."/>
            <person name="Smanski M.J."/>
            <person name="Chevrette M.G."/>
            <person name="de Carvalho L.P.S."/>
            <person name="Shen B."/>
        </authorList>
    </citation>
    <scope>NUCLEOTIDE SEQUENCE</scope>
    <source>
        <strain evidence="11">NPDC080035</strain>
    </source>
</reference>
<evidence type="ECO:0000313" key="11">
    <source>
        <dbReference type="EMBL" id="XBM49575.1"/>
    </source>
</evidence>
<proteinExistence type="inferred from homology"/>
<evidence type="ECO:0000256" key="5">
    <source>
        <dbReference type="ARBA" id="ARBA00022475"/>
    </source>
</evidence>
<evidence type="ECO:0000256" key="7">
    <source>
        <dbReference type="ARBA" id="ARBA00022779"/>
    </source>
</evidence>
<evidence type="ECO:0000259" key="10">
    <source>
        <dbReference type="Pfam" id="PF01052"/>
    </source>
</evidence>
<keyword evidence="7" id="KW-0283">Flagellar rotation</keyword>
<keyword evidence="6" id="KW-0145">Chemotaxis</keyword>
<evidence type="ECO:0000256" key="6">
    <source>
        <dbReference type="ARBA" id="ARBA00022500"/>
    </source>
</evidence>
<dbReference type="PIRSF" id="PIRSF002888">
    <property type="entry name" value="FliM"/>
    <property type="match status" value="1"/>
</dbReference>
<dbReference type="EMBL" id="CP157390">
    <property type="protein sequence ID" value="XBM49575.1"/>
    <property type="molecule type" value="Genomic_DNA"/>
</dbReference>
<dbReference type="RefSeq" id="WP_348789492.1">
    <property type="nucleotide sequence ID" value="NZ_CP157390.1"/>
</dbReference>